<evidence type="ECO:0000313" key="4">
    <source>
        <dbReference type="Proteomes" id="UP000003577"/>
    </source>
</evidence>
<dbReference type="Gene3D" id="3.80.10.10">
    <property type="entry name" value="Ribonuclease Inhibitor"/>
    <property type="match status" value="3"/>
</dbReference>
<dbReference type="InterPro" id="IPR016134">
    <property type="entry name" value="Dockerin_dom"/>
</dbReference>
<proteinExistence type="predicted"/>
<dbReference type="PROSITE" id="PS51766">
    <property type="entry name" value="DOCKERIN"/>
    <property type="match status" value="1"/>
</dbReference>
<dbReference type="PROSITE" id="PS00018">
    <property type="entry name" value="EF_HAND_1"/>
    <property type="match status" value="1"/>
</dbReference>
<dbReference type="InterPro" id="IPR032675">
    <property type="entry name" value="LRR_dom_sf"/>
</dbReference>
<dbReference type="Proteomes" id="UP000003577">
    <property type="component" value="Unassembled WGS sequence"/>
</dbReference>
<dbReference type="Pfam" id="PF00404">
    <property type="entry name" value="Dockerin_1"/>
    <property type="match status" value="1"/>
</dbReference>
<dbReference type="InterPro" id="IPR036439">
    <property type="entry name" value="Dockerin_dom_sf"/>
</dbReference>
<name>A5KQT2_9FIRM</name>
<organism evidence="3 4">
    <name type="scientific">[Ruminococcus] torques ATCC 27756</name>
    <dbReference type="NCBI Taxonomy" id="411460"/>
    <lineage>
        <taxon>Bacteria</taxon>
        <taxon>Bacillati</taxon>
        <taxon>Bacillota</taxon>
        <taxon>Clostridia</taxon>
        <taxon>Lachnospirales</taxon>
        <taxon>Lachnospiraceae</taxon>
        <taxon>Mediterraneibacter</taxon>
    </lineage>
</organism>
<dbReference type="InterPro" id="IPR053139">
    <property type="entry name" value="Surface_bspA-like"/>
</dbReference>
<dbReference type="InterPro" id="IPR026906">
    <property type="entry name" value="LRR_5"/>
</dbReference>
<dbReference type="GO" id="GO:0004553">
    <property type="term" value="F:hydrolase activity, hydrolyzing O-glycosyl compounds"/>
    <property type="evidence" value="ECO:0007669"/>
    <property type="project" value="InterPro"/>
</dbReference>
<protein>
    <recommendedName>
        <fullName evidence="2">Dockerin domain-containing protein</fullName>
    </recommendedName>
</protein>
<dbReference type="GO" id="GO:0000272">
    <property type="term" value="P:polysaccharide catabolic process"/>
    <property type="evidence" value="ECO:0007669"/>
    <property type="project" value="InterPro"/>
</dbReference>
<dbReference type="SUPFAM" id="SSF63446">
    <property type="entry name" value="Type I dockerin domain"/>
    <property type="match status" value="1"/>
</dbReference>
<dbReference type="InterPro" id="IPR002105">
    <property type="entry name" value="Dockerin_1_rpt"/>
</dbReference>
<dbReference type="HOGENOM" id="CLU_008862_0_0_9"/>
<comment type="caution">
    <text evidence="3">The sequence shown here is derived from an EMBL/GenBank/DDBJ whole genome shotgun (WGS) entry which is preliminary data.</text>
</comment>
<feature type="domain" description="Dockerin" evidence="2">
    <location>
        <begin position="964"/>
        <end position="1030"/>
    </location>
</feature>
<dbReference type="CDD" id="cd14256">
    <property type="entry name" value="Dockerin_I"/>
    <property type="match status" value="1"/>
</dbReference>
<evidence type="ECO:0000259" key="2">
    <source>
        <dbReference type="PROSITE" id="PS51766"/>
    </source>
</evidence>
<dbReference type="SUPFAM" id="SSF52058">
    <property type="entry name" value="L domain-like"/>
    <property type="match status" value="1"/>
</dbReference>
<evidence type="ECO:0000313" key="3">
    <source>
        <dbReference type="EMBL" id="EDK23250.1"/>
    </source>
</evidence>
<evidence type="ECO:0000256" key="1">
    <source>
        <dbReference type="SAM" id="MobiDB-lite"/>
    </source>
</evidence>
<dbReference type="InterPro" id="IPR018247">
    <property type="entry name" value="EF_Hand_1_Ca_BS"/>
</dbReference>
<gene>
    <name evidence="3" type="ORF">RUMTOR_02623</name>
</gene>
<dbReference type="Gene3D" id="1.10.1330.10">
    <property type="entry name" value="Dockerin domain"/>
    <property type="match status" value="1"/>
</dbReference>
<reference evidence="3 4" key="1">
    <citation type="submission" date="2007-03" db="EMBL/GenBank/DDBJ databases">
        <authorList>
            <person name="Fulton L."/>
            <person name="Clifton S."/>
            <person name="Fulton B."/>
            <person name="Xu J."/>
            <person name="Minx P."/>
            <person name="Pepin K.H."/>
            <person name="Johnson M."/>
            <person name="Thiruvilangam P."/>
            <person name="Bhonagiri V."/>
            <person name="Nash W.E."/>
            <person name="Mardis E.R."/>
            <person name="Wilson R.K."/>
        </authorList>
    </citation>
    <scope>NUCLEOTIDE SEQUENCE [LARGE SCALE GENOMIC DNA]</scope>
    <source>
        <strain evidence="3 4">ATCC 27756</strain>
    </source>
</reference>
<dbReference type="AlphaFoldDB" id="A5KQT2"/>
<dbReference type="Pfam" id="PF13306">
    <property type="entry name" value="LRR_5"/>
    <property type="match status" value="2"/>
</dbReference>
<dbReference type="PaxDb" id="411460-RUMTOR_02623"/>
<dbReference type="PANTHER" id="PTHR45661:SF3">
    <property type="entry name" value="IG-LIKE DOMAIN-CONTAINING PROTEIN"/>
    <property type="match status" value="1"/>
</dbReference>
<accession>A5KQT2</accession>
<sequence>MKGETRMITKFERKVIAGLTAFLMCLSMVLAVPVSVNAEAEQTQDEAVSGAKQEETVSDVQMQDETVNDAQQDVTTGEEVEEGAAGDIQKLPGMSAESTDAMLNTTSQEDVIGSITLKKDGTEESGSIMLQEDQTSVRYQLNVEEDGQYYITATGDNYWSTYASITEETEDGTQDVEIINSRVELRKAGTYYLELSDYSSESQKIIKWKAGKVKDITPGEFDIELNEEKPEAYYRLTVDESGVYYVRSVKGMSVKIRDTQTGNEILSSSSFYKLKKENVYEITLGRYSWENASGKWGILKGIEKEVECDKVYINETDGVYYKFVPKTTGYYSVEGGFYDEEWNQIYSEEMLAGNAYYLAPYGRYWCIKQSEYTPIDPGGSGGKVQVKVGETYTHDMRKGGFYEFIPEETASYHFRSNENVKLEVKERIFEINGIGTLEGKVDYSVVMRAGSVYWIHLYEMDAATVTWTIEKTKTKTAVTGTKYTAVKGGSDTYDFVPSKSGDYSVSFNGKGGVLVYDDAWNEIKKYYPEEADGSRVVLSLEQGKTYHFAVAALEKDMQWEIESAKTKNGFVYTNLADNTVEILKYTGTESNVTIPDKIDNKVVKTLGAESFTENETVVGVTIPAQVTNLQYGAFASCTNLKKVTFAQGSQLKKIKEETFEHCQKLEEIHIPDSVTQIEKGAFYYCRSLSKLTLGKKLEVIDNNAFEGCSSLKQIEIPDSVESIGEGAFTYCTSLEHVTIGNKLAYVAKSAFSWCNLTEITWGDGIAKIGDSAFACNQKLTTVSIPDTVTELEYKAFAGCVELSDIEIPDSVEAIGGYAFEKWDIYNEGGDTAWYDAQADGDVYAGKVYYKYKGTIAEGGTVNLKAGTKGIAGYAFLDQINLTGIEIPDSVTNIGDYAFVGCEKLNKVTVPASVTKIGEKALGYLTSGKGGQAYKLEGFTIRGVAGSAAEKYAKENEFNFEAYTPEYIRGDVDADRKVSIGDVRMTLRSICKKAELNGTQKLAADVEKDGTVDIKDLRKILRYVCGKIEYL</sequence>
<dbReference type="PANTHER" id="PTHR45661">
    <property type="entry name" value="SURFACE ANTIGEN"/>
    <property type="match status" value="1"/>
</dbReference>
<dbReference type="EMBL" id="AAVP02000018">
    <property type="protein sequence ID" value="EDK23250.1"/>
    <property type="molecule type" value="Genomic_DNA"/>
</dbReference>
<feature type="region of interest" description="Disordered" evidence="1">
    <location>
        <begin position="45"/>
        <end position="65"/>
    </location>
</feature>
<reference evidence="3 4" key="2">
    <citation type="submission" date="2007-04" db="EMBL/GenBank/DDBJ databases">
        <title>Draft genome sequence of Ruminococcus torques (ATCC 27756).</title>
        <authorList>
            <person name="Sudarsanam P."/>
            <person name="Ley R."/>
            <person name="Guruge J."/>
            <person name="Turnbaugh P.J."/>
            <person name="Mahowald M."/>
            <person name="Liep D."/>
            <person name="Gordon J."/>
        </authorList>
    </citation>
    <scope>NUCLEOTIDE SEQUENCE [LARGE SCALE GENOMIC DNA]</scope>
    <source>
        <strain evidence="3 4">ATCC 27756</strain>
    </source>
</reference>